<dbReference type="AlphaFoldDB" id="T0S512"/>
<sequence length="39" mass="4539">MLGIKSATAVELIMYKLPKTEKNNRIQQMVKNIQDIHIK</sequence>
<name>T0S512_LACLC</name>
<dbReference type="EMBL" id="ATBB01000640">
    <property type="protein sequence ID" value="EQC54177.1"/>
    <property type="molecule type" value="Genomic_DNA"/>
</dbReference>
<organism evidence="1 2">
    <name type="scientific">Lactococcus cremoris subsp. cremoris TIFN6</name>
    <dbReference type="NCBI Taxonomy" id="1234876"/>
    <lineage>
        <taxon>Bacteria</taxon>
        <taxon>Bacillati</taxon>
        <taxon>Bacillota</taxon>
        <taxon>Bacilli</taxon>
        <taxon>Lactobacillales</taxon>
        <taxon>Streptococcaceae</taxon>
        <taxon>Lactococcus</taxon>
        <taxon>Lactococcus cremoris subsp. cremoris</taxon>
    </lineage>
</organism>
<evidence type="ECO:0000313" key="1">
    <source>
        <dbReference type="EMBL" id="EQC54177.1"/>
    </source>
</evidence>
<proteinExistence type="predicted"/>
<comment type="caution">
    <text evidence="1">The sequence shown here is derived from an EMBL/GenBank/DDBJ whole genome shotgun (WGS) entry which is preliminary data.</text>
</comment>
<evidence type="ECO:0000313" key="2">
    <source>
        <dbReference type="Proteomes" id="UP000015854"/>
    </source>
</evidence>
<accession>T0S512</accession>
<dbReference type="Proteomes" id="UP000015854">
    <property type="component" value="Unassembled WGS sequence"/>
</dbReference>
<reference evidence="1 2" key="1">
    <citation type="journal article" date="2013" name="ISME J.">
        <title>Multifactorial diversity sustains microbial community stability.</title>
        <authorList>
            <person name="Erkus O."/>
            <person name="de Jager V.C."/>
            <person name="Spus M."/>
            <person name="van Alen-Boerrigter I.J."/>
            <person name="van Rijswijck I.M."/>
            <person name="Hazelwood L."/>
            <person name="Janssen P.W."/>
            <person name="van Hijum S.A."/>
            <person name="Kleerebezem M."/>
            <person name="Smid E.J."/>
        </authorList>
    </citation>
    <scope>NUCLEOTIDE SEQUENCE [LARGE SCALE GENOMIC DNA]</scope>
    <source>
        <strain evidence="1 2">TIFN6</strain>
    </source>
</reference>
<protein>
    <submittedName>
        <fullName evidence="1">Uncharacterized protein</fullName>
    </submittedName>
</protein>
<gene>
    <name evidence="1" type="ORF">LLT6_10905</name>
</gene>